<feature type="transmembrane region" description="Helical" evidence="5">
    <location>
        <begin position="151"/>
        <end position="177"/>
    </location>
</feature>
<dbReference type="AlphaFoldDB" id="A0A9D8K9Q2"/>
<dbReference type="Pfam" id="PF00902">
    <property type="entry name" value="TatC"/>
    <property type="match status" value="1"/>
</dbReference>
<keyword evidence="2 5" id="KW-0812">Transmembrane</keyword>
<feature type="transmembrane region" description="Helical" evidence="5">
    <location>
        <begin position="12"/>
        <end position="32"/>
    </location>
</feature>
<dbReference type="GO" id="GO:0033281">
    <property type="term" value="C:TAT protein transport complex"/>
    <property type="evidence" value="ECO:0007669"/>
    <property type="project" value="UniProtKB-UniRule"/>
</dbReference>
<evidence type="ECO:0000313" key="6">
    <source>
        <dbReference type="EMBL" id="MBN1571866.1"/>
    </source>
</evidence>
<keyword evidence="5" id="KW-0811">Translocation</keyword>
<comment type="subcellular location">
    <subcellularLocation>
        <location evidence="5">Cell membrane</location>
        <topology evidence="5">Multi-pass membrane protein</topology>
    </subcellularLocation>
    <subcellularLocation>
        <location evidence="1">Membrane</location>
        <topology evidence="1">Multi-pass membrane protein</topology>
    </subcellularLocation>
</comment>
<comment type="subunit">
    <text evidence="5">Forms a complex with TatA.</text>
</comment>
<keyword evidence="5" id="KW-0813">Transport</keyword>
<dbReference type="PANTHER" id="PTHR30371:SF0">
    <property type="entry name" value="SEC-INDEPENDENT PROTEIN TRANSLOCASE PROTEIN TATC, CHLOROPLASTIC-RELATED"/>
    <property type="match status" value="1"/>
</dbReference>
<dbReference type="PANTHER" id="PTHR30371">
    <property type="entry name" value="SEC-INDEPENDENT PROTEIN TRANSLOCASE PROTEIN TATC"/>
    <property type="match status" value="1"/>
</dbReference>
<evidence type="ECO:0000256" key="3">
    <source>
        <dbReference type="ARBA" id="ARBA00022989"/>
    </source>
</evidence>
<keyword evidence="3 5" id="KW-1133">Transmembrane helix</keyword>
<dbReference type="Proteomes" id="UP000809273">
    <property type="component" value="Unassembled WGS sequence"/>
</dbReference>
<dbReference type="InterPro" id="IPR002033">
    <property type="entry name" value="TatC"/>
</dbReference>
<reference evidence="6" key="1">
    <citation type="journal article" date="2021" name="Environ. Microbiol.">
        <title>Genomic characterization of three novel Desulfobacterota classes expand the metabolic and phylogenetic diversity of the phylum.</title>
        <authorList>
            <person name="Murphy C.L."/>
            <person name="Biggerstaff J."/>
            <person name="Eichhorn A."/>
            <person name="Ewing E."/>
            <person name="Shahan R."/>
            <person name="Soriano D."/>
            <person name="Stewart S."/>
            <person name="VanMol K."/>
            <person name="Walker R."/>
            <person name="Walters P."/>
            <person name="Elshahed M.S."/>
            <person name="Youssef N.H."/>
        </authorList>
    </citation>
    <scope>NUCLEOTIDE SEQUENCE</scope>
    <source>
        <strain evidence="6">Zod_Metabat.24</strain>
    </source>
</reference>
<gene>
    <name evidence="5 6" type="primary">tatC</name>
    <name evidence="6" type="ORF">JW984_01580</name>
</gene>
<sequence>MSIIEHLEELRTRLIKILIASALGFAVCYWMSEWLFSLLMKPLLDALPGKTLIFTGVTEGFFTYLKVGIIAGIFLAAPYIIYQIWAFVAPGLFKREKKILIPISIISAVFFVGGALFGYFVVFPFGFQFLIGKFSSDVIQAMPSIKEYLSLATKMLIAFGVIFELPLVIFVLARIGIVDHKFLRKYRKYAILGAFIVGAILTPPDVITQLMMAGPLIVLYEISIWVAYFFGKKKKVLDDDEEEKDDKAIEPK</sequence>
<keyword evidence="5" id="KW-0653">Protein transport</keyword>
<dbReference type="EMBL" id="JAFGIX010000008">
    <property type="protein sequence ID" value="MBN1571866.1"/>
    <property type="molecule type" value="Genomic_DNA"/>
</dbReference>
<protein>
    <recommendedName>
        <fullName evidence="5">Sec-independent protein translocase protein TatC</fullName>
    </recommendedName>
</protein>
<proteinExistence type="inferred from homology"/>
<name>A0A9D8K9Q2_9DELT</name>
<evidence type="ECO:0000313" key="7">
    <source>
        <dbReference type="Proteomes" id="UP000809273"/>
    </source>
</evidence>
<comment type="caution">
    <text evidence="6">The sequence shown here is derived from an EMBL/GenBank/DDBJ whole genome shotgun (WGS) entry which is preliminary data.</text>
</comment>
<evidence type="ECO:0000256" key="2">
    <source>
        <dbReference type="ARBA" id="ARBA00022692"/>
    </source>
</evidence>
<dbReference type="GO" id="GO:0065002">
    <property type="term" value="P:intracellular protein transmembrane transport"/>
    <property type="evidence" value="ECO:0007669"/>
    <property type="project" value="TreeGrafter"/>
</dbReference>
<feature type="transmembrane region" description="Helical" evidence="5">
    <location>
        <begin position="213"/>
        <end position="231"/>
    </location>
</feature>
<feature type="transmembrane region" description="Helical" evidence="5">
    <location>
        <begin position="69"/>
        <end position="93"/>
    </location>
</feature>
<comment type="similarity">
    <text evidence="5">Belongs to the TatC family.</text>
</comment>
<evidence type="ECO:0000256" key="5">
    <source>
        <dbReference type="HAMAP-Rule" id="MF_00902"/>
    </source>
</evidence>
<evidence type="ECO:0000256" key="1">
    <source>
        <dbReference type="ARBA" id="ARBA00004141"/>
    </source>
</evidence>
<reference evidence="6" key="2">
    <citation type="submission" date="2021-01" db="EMBL/GenBank/DDBJ databases">
        <authorList>
            <person name="Hahn C.R."/>
            <person name="Youssef N.H."/>
            <person name="Elshahed M."/>
        </authorList>
    </citation>
    <scope>NUCLEOTIDE SEQUENCE</scope>
    <source>
        <strain evidence="6">Zod_Metabat.24</strain>
    </source>
</reference>
<accession>A0A9D8K9Q2</accession>
<organism evidence="6 7">
    <name type="scientific">Candidatus Zymogenus saltonus</name>
    <dbReference type="NCBI Taxonomy" id="2844893"/>
    <lineage>
        <taxon>Bacteria</taxon>
        <taxon>Deltaproteobacteria</taxon>
        <taxon>Candidatus Zymogenia</taxon>
        <taxon>Candidatus Zymogeniales</taxon>
        <taxon>Candidatus Zymogenaceae</taxon>
        <taxon>Candidatus Zymogenus</taxon>
    </lineage>
</organism>
<keyword evidence="4 5" id="KW-0472">Membrane</keyword>
<comment type="function">
    <text evidence="5">Part of the twin-arginine translocation (Tat) system that transports large folded proteins containing a characteristic twin-arginine motif in their signal peptide across membranes.</text>
</comment>
<keyword evidence="5" id="KW-1003">Cell membrane</keyword>
<feature type="transmembrane region" description="Helical" evidence="5">
    <location>
        <begin position="105"/>
        <end position="131"/>
    </location>
</feature>
<evidence type="ECO:0000256" key="4">
    <source>
        <dbReference type="ARBA" id="ARBA00023136"/>
    </source>
</evidence>
<feature type="transmembrane region" description="Helical" evidence="5">
    <location>
        <begin position="189"/>
        <end position="207"/>
    </location>
</feature>
<dbReference type="GO" id="GO:0043953">
    <property type="term" value="P:protein transport by the Tat complex"/>
    <property type="evidence" value="ECO:0007669"/>
    <property type="project" value="UniProtKB-UniRule"/>
</dbReference>
<dbReference type="NCBIfam" id="TIGR00945">
    <property type="entry name" value="tatC"/>
    <property type="match status" value="1"/>
</dbReference>
<dbReference type="PRINTS" id="PR01840">
    <property type="entry name" value="TATCFAMILY"/>
</dbReference>
<dbReference type="GO" id="GO:0009977">
    <property type="term" value="F:proton motive force dependent protein transmembrane transporter activity"/>
    <property type="evidence" value="ECO:0007669"/>
    <property type="project" value="TreeGrafter"/>
</dbReference>
<dbReference type="HAMAP" id="MF_00902">
    <property type="entry name" value="TatC"/>
    <property type="match status" value="1"/>
</dbReference>